<evidence type="ECO:0000313" key="1">
    <source>
        <dbReference type="EMBL" id="TGB09310.1"/>
    </source>
</evidence>
<comment type="caution">
    <text evidence="1">The sequence shown here is derived from an EMBL/GenBank/DDBJ whole genome shotgun (WGS) entry which is preliminary data.</text>
</comment>
<dbReference type="EMBL" id="SRID01000106">
    <property type="protein sequence ID" value="TGB09310.1"/>
    <property type="molecule type" value="Genomic_DNA"/>
</dbReference>
<evidence type="ECO:0000313" key="2">
    <source>
        <dbReference type="Proteomes" id="UP000297948"/>
    </source>
</evidence>
<name>A0A4Z0H8N1_9ACTN</name>
<dbReference type="Proteomes" id="UP000297948">
    <property type="component" value="Unassembled WGS sequence"/>
</dbReference>
<protein>
    <submittedName>
        <fullName evidence="1">Uncharacterized protein</fullName>
    </submittedName>
</protein>
<proteinExistence type="predicted"/>
<reference evidence="1 2" key="1">
    <citation type="submission" date="2019-03" db="EMBL/GenBank/DDBJ databases">
        <authorList>
            <person name="Gonzalez-Pimentel J.L."/>
        </authorList>
    </citation>
    <scope>NUCLEOTIDE SEQUENCE [LARGE SCALE GENOMIC DNA]</scope>
    <source>
        <strain evidence="1 2">JCM 31289</strain>
    </source>
</reference>
<sequence>MSLTDDLTTAQRCLDDLDRAVARLEQRVGSGPDIRRIRSGSGHLRESLALLRETTPGAMLPDTPQRELVVIPDTPYDASLWSDVDDEGLGVRGRRAP</sequence>
<dbReference type="AlphaFoldDB" id="A0A4Z0H8N1"/>
<keyword evidence="2" id="KW-1185">Reference proteome</keyword>
<dbReference type="RefSeq" id="WP_135339357.1">
    <property type="nucleotide sequence ID" value="NZ_JBHLTX010000026.1"/>
</dbReference>
<gene>
    <name evidence="1" type="ORF">E4099_13935</name>
</gene>
<dbReference type="OrthoDB" id="5194954at2"/>
<organism evidence="1 2">
    <name type="scientific">Streptomyces palmae</name>
    <dbReference type="NCBI Taxonomy" id="1701085"/>
    <lineage>
        <taxon>Bacteria</taxon>
        <taxon>Bacillati</taxon>
        <taxon>Actinomycetota</taxon>
        <taxon>Actinomycetes</taxon>
        <taxon>Kitasatosporales</taxon>
        <taxon>Streptomycetaceae</taxon>
        <taxon>Streptomyces</taxon>
    </lineage>
</organism>
<accession>A0A4Z0H8N1</accession>